<protein>
    <recommendedName>
        <fullName evidence="3">Minor tail protein</fullName>
    </recommendedName>
</protein>
<dbReference type="EMBL" id="MVHU01000035">
    <property type="protein sequence ID" value="ORA77178.1"/>
    <property type="molecule type" value="Genomic_DNA"/>
</dbReference>
<comment type="caution">
    <text evidence="1">The sequence shown here is derived from an EMBL/GenBank/DDBJ whole genome shotgun (WGS) entry which is preliminary data.</text>
</comment>
<accession>A0A1X0DY86</accession>
<evidence type="ECO:0008006" key="3">
    <source>
        <dbReference type="Google" id="ProtNLM"/>
    </source>
</evidence>
<reference evidence="1 2" key="1">
    <citation type="submission" date="2017-02" db="EMBL/GenBank/DDBJ databases">
        <title>The new phylogeny of genus Mycobacterium.</title>
        <authorList>
            <person name="Tortoli E."/>
            <person name="Trovato A."/>
            <person name="Cirillo D.M."/>
        </authorList>
    </citation>
    <scope>NUCLEOTIDE SEQUENCE [LARGE SCALE GENOMIC DNA]</scope>
    <source>
        <strain evidence="1 2">DSM 45093</strain>
    </source>
</reference>
<sequence>MTLPGDFYYLNIDYPDDAYGNPRYAEPDPRHPSFQRLTNWFDLGPNGYQLRHGDLGGDITWVYTHPFNWRVWHLSGPREGREGVALATDLDGVMDPDYEIKYQSGTYVVGAEPERVDYPMREIHMGFWIAGHIAGLTGPFRYLMTADAFRQSWSETVPGYLGCFNRVHGWRWLQVLKGKGAVSGGATKHSPTAFGNNAELWNIVAHAPYPMYAKRALTATWKSSAELVTAGDGVAHGKIAIANRGTWRNHPKFIITGRGNVSIQDGIGGKMVKLPEFYDSDGAFMMVDTDPTRQTIVTANEPVDDGLAKFLRNSQLLEAMFHDQVARATPAQRRVPGGVLFDNPIPARTVAHLNVEHDNPQGTVTCILPQHYRTAWS</sequence>
<evidence type="ECO:0000313" key="1">
    <source>
        <dbReference type="EMBL" id="ORA77178.1"/>
    </source>
</evidence>
<proteinExistence type="predicted"/>
<organism evidence="1 2">
    <name type="scientific">Mycolicibacter kumamotonensis</name>
    <dbReference type="NCBI Taxonomy" id="354243"/>
    <lineage>
        <taxon>Bacteria</taxon>
        <taxon>Bacillati</taxon>
        <taxon>Actinomycetota</taxon>
        <taxon>Actinomycetes</taxon>
        <taxon>Mycobacteriales</taxon>
        <taxon>Mycobacteriaceae</taxon>
        <taxon>Mycolicibacter</taxon>
    </lineage>
</organism>
<gene>
    <name evidence="1" type="ORF">BST28_18850</name>
</gene>
<dbReference type="AlphaFoldDB" id="A0A1X0DY86"/>
<evidence type="ECO:0000313" key="2">
    <source>
        <dbReference type="Proteomes" id="UP000192713"/>
    </source>
</evidence>
<dbReference type="Proteomes" id="UP000192713">
    <property type="component" value="Unassembled WGS sequence"/>
</dbReference>
<name>A0A1X0DY86_9MYCO</name>